<evidence type="ECO:0000313" key="10">
    <source>
        <dbReference type="Proteomes" id="UP001515500"/>
    </source>
</evidence>
<sequence length="780" mass="87251">MGKSEMQPFSLFDYVLFSLPNFIGSFTKLEYLNLSNAGFSGAIPHTFGNLSCLRYLDLSSNYDLQTNDLHWLSGMTSLWWHLCYYRSASLSQLHISSCADLSHNNGLNITLPQWLFNLTSLVHLELSACALYGKLPVTVGNLSRLRVLNLSGNHFDGVIPESLGNLGSLESLDLSDNELNGSIPESLSNLTNLVFFDLSYNKFGKLPESIGRLQKLVEFHLSNNQIQGLMPASIGDLRNLQYLDLSQNMISGAIPESFGNLTLLQHFDGAVNNLRGKLPETMGNFIHLQFLYLSQNMIAGELPGSMGKLTSLTVLDLSMNNISGILPKSMGNLCKLQWLDLSSNLIKGAIDDLVNRLSNCPENYIRNSSSVSEDTDGMSYLNLANNRFNGRVPDSIGRLANLRILQLKENSFVGTLTEHHFLNLTDLYYMDFSYNLLQLNVPNDWVPPFYADTIMMCSCRISSVFPAWLKTQTGLEYLCLSEAEISGNVPTWFWNLSSNGLVLLNISHNNLSGIHLLLQHSSLEIIDMSRNKFEAYHLCNLTILKNAGSVSNNMRLENFHIAGISFLVQYLHGLEVLASLVFLRLRSNLFEGSIPEQLLNLSSLQVLDLAQNNLSVVIFPHTFGGFKVMATSYSERSRLLISQYDQERNFTNVSGTYEYLESRACPIAAERTRNPLDMVLFRGGHGWFNPIKCREAADLMGLFRTGNRISAWLKNFETHLNDIFAYRCRISGLIPKMEDVGFLQVIDLSNNSISGPIPSFFSLAESIEVFSLANNHISGC</sequence>
<dbReference type="InterPro" id="IPR050647">
    <property type="entry name" value="Plant_LRR-RLKs"/>
</dbReference>
<dbReference type="GeneID" id="120273687"/>
<keyword evidence="4" id="KW-0677">Repeat</keyword>
<dbReference type="InterPro" id="IPR001611">
    <property type="entry name" value="Leu-rich_rpt"/>
</dbReference>
<dbReference type="Pfam" id="PF23598">
    <property type="entry name" value="LRR_14"/>
    <property type="match status" value="2"/>
</dbReference>
<dbReference type="RefSeq" id="XP_039136309.1">
    <property type="nucleotide sequence ID" value="XM_039280375.1"/>
</dbReference>
<dbReference type="PANTHER" id="PTHR48056:SF89">
    <property type="entry name" value="OS06G0585982 PROTEIN"/>
    <property type="match status" value="1"/>
</dbReference>
<evidence type="ECO:0000256" key="1">
    <source>
        <dbReference type="ARBA" id="ARBA00004167"/>
    </source>
</evidence>
<dbReference type="GO" id="GO:0016020">
    <property type="term" value="C:membrane"/>
    <property type="evidence" value="ECO:0007669"/>
    <property type="project" value="UniProtKB-SubCell"/>
</dbReference>
<dbReference type="SMART" id="SM00369">
    <property type="entry name" value="LRR_TYP"/>
    <property type="match status" value="8"/>
</dbReference>
<evidence type="ECO:0000256" key="2">
    <source>
        <dbReference type="ARBA" id="ARBA00022614"/>
    </source>
</evidence>
<dbReference type="SMART" id="SM00365">
    <property type="entry name" value="LRR_SD22"/>
    <property type="match status" value="4"/>
</dbReference>
<dbReference type="GO" id="GO:0005524">
    <property type="term" value="F:ATP binding"/>
    <property type="evidence" value="ECO:0007669"/>
    <property type="project" value="UniProtKB-KW"/>
</dbReference>
<dbReference type="FunFam" id="3.80.10.10:FF:000095">
    <property type="entry name" value="LRR receptor-like serine/threonine-protein kinase GSO1"/>
    <property type="match status" value="1"/>
</dbReference>
<feature type="domain" description="Disease resistance R13L4/SHOC-2-like LRR" evidence="9">
    <location>
        <begin position="172"/>
        <end position="268"/>
    </location>
</feature>
<evidence type="ECO:0000256" key="6">
    <source>
        <dbReference type="ARBA" id="ARBA00023136"/>
    </source>
</evidence>
<proteinExistence type="predicted"/>
<comment type="subcellular location">
    <subcellularLocation>
        <location evidence="1">Membrane</location>
        <topology evidence="1">Single-pass membrane protein</topology>
    </subcellularLocation>
</comment>
<dbReference type="Pfam" id="PF13855">
    <property type="entry name" value="LRR_8"/>
    <property type="match status" value="1"/>
</dbReference>
<protein>
    <submittedName>
        <fullName evidence="11">Probable leucine-rich repeat receptor-like protein kinase At1g35710</fullName>
    </submittedName>
</protein>
<dbReference type="SUPFAM" id="SSF52058">
    <property type="entry name" value="L domain-like"/>
    <property type="match status" value="3"/>
</dbReference>
<evidence type="ECO:0000256" key="4">
    <source>
        <dbReference type="ARBA" id="ARBA00022737"/>
    </source>
</evidence>
<feature type="domain" description="Disease resistance R13L4/SHOC-2-like LRR" evidence="9">
    <location>
        <begin position="280"/>
        <end position="480"/>
    </location>
</feature>
<dbReference type="AlphaFoldDB" id="A0AB40C8X2"/>
<keyword evidence="10" id="KW-1185">Reference proteome</keyword>
<name>A0AB40C8X2_DIOCR</name>
<dbReference type="PROSITE" id="PS51450">
    <property type="entry name" value="LRR"/>
    <property type="match status" value="1"/>
</dbReference>
<keyword evidence="5" id="KW-1133">Transmembrane helix</keyword>
<dbReference type="InterPro" id="IPR055414">
    <property type="entry name" value="LRR_R13L4/SHOC2-like"/>
</dbReference>
<accession>A0AB40C8X2</accession>
<keyword evidence="6" id="KW-0472">Membrane</keyword>
<dbReference type="PRINTS" id="PR00019">
    <property type="entry name" value="LEURICHRPT"/>
</dbReference>
<dbReference type="Gene3D" id="3.80.10.10">
    <property type="entry name" value="Ribonuclease Inhibitor"/>
    <property type="match status" value="6"/>
</dbReference>
<keyword evidence="3" id="KW-0812">Transmembrane</keyword>
<evidence type="ECO:0000256" key="5">
    <source>
        <dbReference type="ARBA" id="ARBA00022989"/>
    </source>
</evidence>
<gene>
    <name evidence="11" type="primary">LOC120273687</name>
</gene>
<organism evidence="10 11">
    <name type="scientific">Dioscorea cayennensis subsp. rotundata</name>
    <name type="common">White Guinea yam</name>
    <name type="synonym">Dioscorea rotundata</name>
    <dbReference type="NCBI Taxonomy" id="55577"/>
    <lineage>
        <taxon>Eukaryota</taxon>
        <taxon>Viridiplantae</taxon>
        <taxon>Streptophyta</taxon>
        <taxon>Embryophyta</taxon>
        <taxon>Tracheophyta</taxon>
        <taxon>Spermatophyta</taxon>
        <taxon>Magnoliopsida</taxon>
        <taxon>Liliopsida</taxon>
        <taxon>Dioscoreales</taxon>
        <taxon>Dioscoreaceae</taxon>
        <taxon>Dioscorea</taxon>
    </lineage>
</organism>
<dbReference type="Proteomes" id="UP001515500">
    <property type="component" value="Chromosome 2"/>
</dbReference>
<evidence type="ECO:0000256" key="3">
    <source>
        <dbReference type="ARBA" id="ARBA00022692"/>
    </source>
</evidence>
<keyword evidence="2" id="KW-0433">Leucine-rich repeat</keyword>
<reference evidence="11" key="1">
    <citation type="submission" date="2025-08" db="UniProtKB">
        <authorList>
            <consortium name="RefSeq"/>
        </authorList>
    </citation>
    <scope>IDENTIFICATION</scope>
</reference>
<dbReference type="InterPro" id="IPR003591">
    <property type="entry name" value="Leu-rich_rpt_typical-subtyp"/>
</dbReference>
<keyword evidence="7" id="KW-0675">Receptor</keyword>
<dbReference type="PANTHER" id="PTHR48056">
    <property type="entry name" value="LRR RECEPTOR-LIKE SERINE/THREONINE-PROTEIN KINASE-RELATED"/>
    <property type="match status" value="1"/>
</dbReference>
<evidence type="ECO:0000259" key="9">
    <source>
        <dbReference type="Pfam" id="PF23598"/>
    </source>
</evidence>
<dbReference type="Pfam" id="PF00560">
    <property type="entry name" value="LRR_1"/>
    <property type="match status" value="2"/>
</dbReference>
<evidence type="ECO:0000313" key="11">
    <source>
        <dbReference type="RefSeq" id="XP_039136309.1"/>
    </source>
</evidence>
<dbReference type="InterPro" id="IPR032675">
    <property type="entry name" value="LRR_dom_sf"/>
</dbReference>
<keyword evidence="8" id="KW-0325">Glycoprotein</keyword>
<evidence type="ECO:0000256" key="8">
    <source>
        <dbReference type="ARBA" id="ARBA00023180"/>
    </source>
</evidence>
<evidence type="ECO:0000256" key="7">
    <source>
        <dbReference type="ARBA" id="ARBA00023170"/>
    </source>
</evidence>